<dbReference type="Proteomes" id="UP000729290">
    <property type="component" value="Unassembled WGS sequence"/>
</dbReference>
<protein>
    <recommendedName>
        <fullName evidence="2">RNA polymerase sigma factor 70 region 4 type 2 domain-containing protein</fullName>
    </recommendedName>
</protein>
<dbReference type="Gene3D" id="1.10.10.10">
    <property type="entry name" value="Winged helix-like DNA-binding domain superfamily/Winged helix DNA-binding domain"/>
    <property type="match status" value="1"/>
</dbReference>
<feature type="coiled-coil region" evidence="1">
    <location>
        <begin position="37"/>
        <end position="90"/>
    </location>
</feature>
<dbReference type="InterPro" id="IPR036388">
    <property type="entry name" value="WH-like_DNA-bd_sf"/>
</dbReference>
<comment type="caution">
    <text evidence="3">The sequence shown here is derived from an EMBL/GenBank/DDBJ whole genome shotgun (WGS) entry which is preliminary data.</text>
</comment>
<dbReference type="EMBL" id="JACSNV010000003">
    <property type="protein sequence ID" value="MBM6877080.1"/>
    <property type="molecule type" value="Genomic_DNA"/>
</dbReference>
<organism evidence="3 4">
    <name type="scientific">Anaerotignum lactatifermentans</name>
    <dbReference type="NCBI Taxonomy" id="160404"/>
    <lineage>
        <taxon>Bacteria</taxon>
        <taxon>Bacillati</taxon>
        <taxon>Bacillota</taxon>
        <taxon>Clostridia</taxon>
        <taxon>Lachnospirales</taxon>
        <taxon>Anaerotignaceae</taxon>
        <taxon>Anaerotignum</taxon>
    </lineage>
</organism>
<reference evidence="3 4" key="1">
    <citation type="journal article" date="2021" name="Sci. Rep.">
        <title>The distribution of antibiotic resistance genes in chicken gut microbiota commensals.</title>
        <authorList>
            <person name="Juricova H."/>
            <person name="Matiasovicova J."/>
            <person name="Kubasova T."/>
            <person name="Cejkova D."/>
            <person name="Rychlik I."/>
        </authorList>
    </citation>
    <scope>NUCLEOTIDE SEQUENCE [LARGE SCALE GENOMIC DNA]</scope>
    <source>
        <strain evidence="3 4">An431b</strain>
    </source>
</reference>
<evidence type="ECO:0000313" key="3">
    <source>
        <dbReference type="EMBL" id="MBM6877080.1"/>
    </source>
</evidence>
<evidence type="ECO:0000313" key="4">
    <source>
        <dbReference type="Proteomes" id="UP000729290"/>
    </source>
</evidence>
<dbReference type="SUPFAM" id="SSF88659">
    <property type="entry name" value="Sigma3 and sigma4 domains of RNA polymerase sigma factors"/>
    <property type="match status" value="1"/>
</dbReference>
<accession>A0ABS2G7S5</accession>
<feature type="domain" description="RNA polymerase sigma factor 70 region 4 type 2" evidence="2">
    <location>
        <begin position="87"/>
        <end position="137"/>
    </location>
</feature>
<gene>
    <name evidence="3" type="ORF">H9X83_02750</name>
</gene>
<proteinExistence type="predicted"/>
<keyword evidence="4" id="KW-1185">Reference proteome</keyword>
<name>A0ABS2G7S5_9FIRM</name>
<evidence type="ECO:0000259" key="2">
    <source>
        <dbReference type="Pfam" id="PF08281"/>
    </source>
</evidence>
<sequence length="142" mass="16841">MGGKMHAFLEKEAASPKGQMKRKLLHWGGAMEICARKQEEIRRLLRLREDCAAWEEEEGKVLGERYENETKRLQEEIERVLAEKADMDRQVDRLPPEEQQMVYLRYVKGYGYDYIAMKKHMSRATCFRVLDRALEFLLEEEG</sequence>
<dbReference type="InterPro" id="IPR013324">
    <property type="entry name" value="RNA_pol_sigma_r3/r4-like"/>
</dbReference>
<dbReference type="RefSeq" id="WP_205132996.1">
    <property type="nucleotide sequence ID" value="NZ_JACSNT010000003.1"/>
</dbReference>
<keyword evidence="1" id="KW-0175">Coiled coil</keyword>
<dbReference type="Pfam" id="PF08281">
    <property type="entry name" value="Sigma70_r4_2"/>
    <property type="match status" value="1"/>
</dbReference>
<evidence type="ECO:0000256" key="1">
    <source>
        <dbReference type="SAM" id="Coils"/>
    </source>
</evidence>
<dbReference type="InterPro" id="IPR013249">
    <property type="entry name" value="RNA_pol_sigma70_r4_t2"/>
</dbReference>